<protein>
    <submittedName>
        <fullName evidence="1">Uncharacterized protein</fullName>
    </submittedName>
</protein>
<dbReference type="AlphaFoldDB" id="A0A5M3WQA7"/>
<sequence>MWLRVTWHPTMRSEVTILRLKLPEVTWPEAIIPRSRRAEATRTRETRTRATGPEFMWLRVTWHPTMRSEVTIRRSGRRRMLGFLGSRLGLRRWRCGLVRRCC</sequence>
<name>A0A5M3WQA7_9ACTN</name>
<accession>A0A5M3WQA7</accession>
<comment type="caution">
    <text evidence="1">The sequence shown here is derived from an EMBL/GenBank/DDBJ whole genome shotgun (WGS) entry which is preliminary data.</text>
</comment>
<dbReference type="EMBL" id="BLAE01000029">
    <property type="protein sequence ID" value="GES11465.1"/>
    <property type="molecule type" value="Genomic_DNA"/>
</dbReference>
<dbReference type="Proteomes" id="UP000331127">
    <property type="component" value="Unassembled WGS sequence"/>
</dbReference>
<proteinExistence type="predicted"/>
<reference evidence="1 2" key="1">
    <citation type="submission" date="2019-10" db="EMBL/GenBank/DDBJ databases">
        <title>Whole genome shotgun sequence of Acrocarpospora macrocephala NBRC 16266.</title>
        <authorList>
            <person name="Ichikawa N."/>
            <person name="Kimura A."/>
            <person name="Kitahashi Y."/>
            <person name="Komaki H."/>
            <person name="Oguchi A."/>
        </authorList>
    </citation>
    <scope>NUCLEOTIDE SEQUENCE [LARGE SCALE GENOMIC DNA]</scope>
    <source>
        <strain evidence="1 2">NBRC 16266</strain>
    </source>
</reference>
<evidence type="ECO:0000313" key="2">
    <source>
        <dbReference type="Proteomes" id="UP000331127"/>
    </source>
</evidence>
<organism evidence="1 2">
    <name type="scientific">Acrocarpospora macrocephala</name>
    <dbReference type="NCBI Taxonomy" id="150177"/>
    <lineage>
        <taxon>Bacteria</taxon>
        <taxon>Bacillati</taxon>
        <taxon>Actinomycetota</taxon>
        <taxon>Actinomycetes</taxon>
        <taxon>Streptosporangiales</taxon>
        <taxon>Streptosporangiaceae</taxon>
        <taxon>Acrocarpospora</taxon>
    </lineage>
</organism>
<evidence type="ECO:0000313" key="1">
    <source>
        <dbReference type="EMBL" id="GES11465.1"/>
    </source>
</evidence>
<gene>
    <name evidence="1" type="ORF">Amac_050620</name>
</gene>
<keyword evidence="2" id="KW-1185">Reference proteome</keyword>